<dbReference type="AlphaFoldDB" id="A0A380N0H5"/>
<dbReference type="InterPro" id="IPR013430">
    <property type="entry name" value="Toxin_antidote_HigA"/>
</dbReference>
<dbReference type="InterPro" id="IPR001387">
    <property type="entry name" value="Cro/C1-type_HTH"/>
</dbReference>
<dbReference type="Gene3D" id="1.10.260.40">
    <property type="entry name" value="lambda repressor-like DNA-binding domains"/>
    <property type="match status" value="1"/>
</dbReference>
<keyword evidence="1" id="KW-0238">DNA-binding</keyword>
<dbReference type="SMART" id="SM00530">
    <property type="entry name" value="HTH_XRE"/>
    <property type="match status" value="1"/>
</dbReference>
<dbReference type="OrthoDB" id="9793869at2"/>
<dbReference type="PANTHER" id="PTHR36924">
    <property type="entry name" value="ANTITOXIN HIGA-1"/>
    <property type="match status" value="1"/>
</dbReference>
<dbReference type="GO" id="GO:0003677">
    <property type="term" value="F:DNA binding"/>
    <property type="evidence" value="ECO:0007669"/>
    <property type="project" value="UniProtKB-KW"/>
</dbReference>
<dbReference type="PANTHER" id="PTHR36924:SF1">
    <property type="entry name" value="ANTITOXIN HIGA-1"/>
    <property type="match status" value="1"/>
</dbReference>
<dbReference type="CDD" id="cd00093">
    <property type="entry name" value="HTH_XRE"/>
    <property type="match status" value="1"/>
</dbReference>
<dbReference type="EMBL" id="UHIA01000004">
    <property type="protein sequence ID" value="SUO98310.1"/>
    <property type="molecule type" value="Genomic_DNA"/>
</dbReference>
<sequence>MNMHNPAHPGLVLREYLEDISITEAAQRLGVTRAALSRILNGKAAISAEMAVRISILLKTSSTMWINMQAAYDLWQAEQRNHDFVIPLSEPLPLET</sequence>
<dbReference type="Pfam" id="PF01381">
    <property type="entry name" value="HTH_3"/>
    <property type="match status" value="1"/>
</dbReference>
<evidence type="ECO:0000313" key="4">
    <source>
        <dbReference type="Proteomes" id="UP000254575"/>
    </source>
</evidence>
<dbReference type="NCBIfam" id="TIGR02607">
    <property type="entry name" value="antidote_HigA"/>
    <property type="match status" value="1"/>
</dbReference>
<dbReference type="Proteomes" id="UP000254575">
    <property type="component" value="Unassembled WGS sequence"/>
</dbReference>
<feature type="domain" description="HTH cro/C1-type" evidence="2">
    <location>
        <begin position="20"/>
        <end position="65"/>
    </location>
</feature>
<dbReference type="InterPro" id="IPR010982">
    <property type="entry name" value="Lambda_DNA-bd_dom_sf"/>
</dbReference>
<dbReference type="PROSITE" id="PS50943">
    <property type="entry name" value="HTH_CROC1"/>
    <property type="match status" value="1"/>
</dbReference>
<organism evidence="3 4">
    <name type="scientific">Suttonella indologenes</name>
    <dbReference type="NCBI Taxonomy" id="13276"/>
    <lineage>
        <taxon>Bacteria</taxon>
        <taxon>Pseudomonadati</taxon>
        <taxon>Pseudomonadota</taxon>
        <taxon>Gammaproteobacteria</taxon>
        <taxon>Cardiobacteriales</taxon>
        <taxon>Cardiobacteriaceae</taxon>
        <taxon>Suttonella</taxon>
    </lineage>
</organism>
<protein>
    <submittedName>
        <fullName evidence="3">Uncharacterized HTH-type transcriptional regulator YddM</fullName>
    </submittedName>
</protein>
<evidence type="ECO:0000256" key="1">
    <source>
        <dbReference type="ARBA" id="ARBA00023125"/>
    </source>
</evidence>
<dbReference type="RefSeq" id="WP_115219154.1">
    <property type="nucleotide sequence ID" value="NZ_UHIA01000004.1"/>
</dbReference>
<accession>A0A380N0H5</accession>
<dbReference type="SUPFAM" id="SSF47413">
    <property type="entry name" value="lambda repressor-like DNA-binding domains"/>
    <property type="match status" value="1"/>
</dbReference>
<proteinExistence type="predicted"/>
<name>A0A380N0H5_9GAMM</name>
<evidence type="ECO:0000313" key="3">
    <source>
        <dbReference type="EMBL" id="SUO98310.1"/>
    </source>
</evidence>
<gene>
    <name evidence="3" type="primary">yddM_2</name>
    <name evidence="3" type="ORF">NCTC10717_02052</name>
</gene>
<reference evidence="3 4" key="1">
    <citation type="submission" date="2018-06" db="EMBL/GenBank/DDBJ databases">
        <authorList>
            <consortium name="Pathogen Informatics"/>
            <person name="Doyle S."/>
        </authorList>
    </citation>
    <scope>NUCLEOTIDE SEQUENCE [LARGE SCALE GENOMIC DNA]</scope>
    <source>
        <strain evidence="3 4">NCTC10717</strain>
    </source>
</reference>
<keyword evidence="4" id="KW-1185">Reference proteome</keyword>
<evidence type="ECO:0000259" key="2">
    <source>
        <dbReference type="PROSITE" id="PS50943"/>
    </source>
</evidence>